<feature type="transmembrane region" description="Helical" evidence="6">
    <location>
        <begin position="21"/>
        <end position="41"/>
    </location>
</feature>
<keyword evidence="4 6" id="KW-1133">Transmembrane helix</keyword>
<reference evidence="7" key="1">
    <citation type="submission" date="2021-03" db="EMBL/GenBank/DDBJ databases">
        <title>Description of Psychrosphaera ytuae sp. nov. isolated from deep sea sediment of South China Sea.</title>
        <authorList>
            <person name="Zhang J."/>
            <person name="Xu X.-D."/>
        </authorList>
    </citation>
    <scope>NUCLEOTIDE SEQUENCE</scope>
    <source>
        <strain evidence="7">MTZ26</strain>
    </source>
</reference>
<dbReference type="PANTHER" id="PTHR42893:SF46">
    <property type="entry name" value="PROTEIN DETOXIFICATION 44, CHLOROPLASTIC"/>
    <property type="match status" value="1"/>
</dbReference>
<dbReference type="PANTHER" id="PTHR42893">
    <property type="entry name" value="PROTEIN DETOXIFICATION 44, CHLOROPLASTIC-RELATED"/>
    <property type="match status" value="1"/>
</dbReference>
<dbReference type="Pfam" id="PF01554">
    <property type="entry name" value="MatE"/>
    <property type="match status" value="2"/>
</dbReference>
<sequence>MHMNPLIPCRIRIGSKIDNTIWHLAWPMILANISVPLLGFVDTAVIGHLSDSHFLAGTALASLFLSVVFWLMGFLRMSTTGLVAKARGQNDRQRVMLHLWQALLLSGVLGALILILQVPLFSLLTALSADDLAMASTYEAAKSYFDVRVWVAPIALANMVLSGFLIGSGQTRWVLRAVITCNLVNLLLDLLFVPVLGMGVQGVALASIIAEVVQCTMIIWLIRPEIKAVTVKLRDVFSGWATLLKMNGNLFIRSALLQLCLSFMTIYATQFGSSAVALNAIIMQFFLFLSFALDGIAFALESLVGNTLGKQKARRLGMFIKRGVTIGGVFAVGYFLLYLLCSQWVVMLLTDIPELRTQMDPYYKWIYLLPLCSFLSFLLDGVFVGLGWDKAMCNSMAIAAGVFFLVISISSALGNHGLWLGFCLFMLMRGLGQLMILYRQRNQLL</sequence>
<keyword evidence="5 6" id="KW-0472">Membrane</keyword>
<dbReference type="InterPro" id="IPR002528">
    <property type="entry name" value="MATE_fam"/>
</dbReference>
<feature type="transmembrane region" description="Helical" evidence="6">
    <location>
        <begin position="419"/>
        <end position="438"/>
    </location>
</feature>
<feature type="transmembrane region" description="Helical" evidence="6">
    <location>
        <begin position="324"/>
        <end position="345"/>
    </location>
</feature>
<comment type="similarity">
    <text evidence="2">Belongs to the multi antimicrobial extrusion (MATE) (TC 2.A.66.1) family.</text>
</comment>
<keyword evidence="8" id="KW-1185">Reference proteome</keyword>
<dbReference type="Proteomes" id="UP000682739">
    <property type="component" value="Chromosome"/>
</dbReference>
<comment type="subcellular location">
    <subcellularLocation>
        <location evidence="1">Membrane</location>
        <topology evidence="1">Multi-pass membrane protein</topology>
    </subcellularLocation>
</comment>
<evidence type="ECO:0000256" key="2">
    <source>
        <dbReference type="ARBA" id="ARBA00010199"/>
    </source>
</evidence>
<evidence type="ECO:0000256" key="1">
    <source>
        <dbReference type="ARBA" id="ARBA00004141"/>
    </source>
</evidence>
<feature type="transmembrane region" description="Helical" evidence="6">
    <location>
        <begin position="53"/>
        <end position="75"/>
    </location>
</feature>
<dbReference type="GO" id="GO:0015297">
    <property type="term" value="F:antiporter activity"/>
    <property type="evidence" value="ECO:0007669"/>
    <property type="project" value="InterPro"/>
</dbReference>
<dbReference type="NCBIfam" id="TIGR00797">
    <property type="entry name" value="matE"/>
    <property type="match status" value="1"/>
</dbReference>
<feature type="transmembrane region" description="Helical" evidence="6">
    <location>
        <begin position="202"/>
        <end position="222"/>
    </location>
</feature>
<name>A0A975D9B8_9GAMM</name>
<feature type="transmembrane region" description="Helical" evidence="6">
    <location>
        <begin position="250"/>
        <end position="269"/>
    </location>
</feature>
<dbReference type="CDD" id="cd13136">
    <property type="entry name" value="MATE_DinF_like"/>
    <property type="match status" value="1"/>
</dbReference>
<accession>A0A975D9B8</accession>
<dbReference type="AlphaFoldDB" id="A0A975D9B8"/>
<proteinExistence type="inferred from homology"/>
<evidence type="ECO:0000256" key="3">
    <source>
        <dbReference type="ARBA" id="ARBA00022692"/>
    </source>
</evidence>
<evidence type="ECO:0000256" key="5">
    <source>
        <dbReference type="ARBA" id="ARBA00023136"/>
    </source>
</evidence>
<evidence type="ECO:0000256" key="4">
    <source>
        <dbReference type="ARBA" id="ARBA00022989"/>
    </source>
</evidence>
<dbReference type="GO" id="GO:0042910">
    <property type="term" value="F:xenobiotic transmembrane transporter activity"/>
    <property type="evidence" value="ECO:0007669"/>
    <property type="project" value="InterPro"/>
</dbReference>
<feature type="transmembrane region" description="Helical" evidence="6">
    <location>
        <begin position="281"/>
        <end position="304"/>
    </location>
</feature>
<dbReference type="InterPro" id="IPR044644">
    <property type="entry name" value="DinF-like"/>
</dbReference>
<evidence type="ECO:0000313" key="7">
    <source>
        <dbReference type="EMBL" id="QTH62912.1"/>
    </source>
</evidence>
<organism evidence="7 8">
    <name type="scientific">Psychrosphaera ytuae</name>
    <dbReference type="NCBI Taxonomy" id="2820710"/>
    <lineage>
        <taxon>Bacteria</taxon>
        <taxon>Pseudomonadati</taxon>
        <taxon>Pseudomonadota</taxon>
        <taxon>Gammaproteobacteria</taxon>
        <taxon>Alteromonadales</taxon>
        <taxon>Pseudoalteromonadaceae</taxon>
        <taxon>Psychrosphaera</taxon>
    </lineage>
</organism>
<feature type="transmembrane region" description="Helical" evidence="6">
    <location>
        <begin position="395"/>
        <end position="413"/>
    </location>
</feature>
<evidence type="ECO:0000313" key="8">
    <source>
        <dbReference type="Proteomes" id="UP000682739"/>
    </source>
</evidence>
<feature type="transmembrane region" description="Helical" evidence="6">
    <location>
        <begin position="96"/>
        <end position="127"/>
    </location>
</feature>
<keyword evidence="3 6" id="KW-0812">Transmembrane</keyword>
<feature type="transmembrane region" description="Helical" evidence="6">
    <location>
        <begin position="173"/>
        <end position="196"/>
    </location>
</feature>
<dbReference type="EMBL" id="CP072110">
    <property type="protein sequence ID" value="QTH62912.1"/>
    <property type="molecule type" value="Genomic_DNA"/>
</dbReference>
<evidence type="ECO:0000256" key="6">
    <source>
        <dbReference type="SAM" id="Phobius"/>
    </source>
</evidence>
<gene>
    <name evidence="7" type="ORF">J1N51_09065</name>
</gene>
<feature type="transmembrane region" description="Helical" evidence="6">
    <location>
        <begin position="147"/>
        <end position="166"/>
    </location>
</feature>
<protein>
    <submittedName>
        <fullName evidence="7">MATE family efflux transporter</fullName>
    </submittedName>
</protein>
<feature type="transmembrane region" description="Helical" evidence="6">
    <location>
        <begin position="365"/>
        <end position="388"/>
    </location>
</feature>
<dbReference type="GO" id="GO:0005886">
    <property type="term" value="C:plasma membrane"/>
    <property type="evidence" value="ECO:0007669"/>
    <property type="project" value="TreeGrafter"/>
</dbReference>
<dbReference type="KEGG" id="psym:J1N51_09065"/>